<keyword evidence="1" id="KW-0812">Transmembrane</keyword>
<dbReference type="AlphaFoldDB" id="A0A2M4D926"/>
<protein>
    <submittedName>
        <fullName evidence="2">Putative secreted protein</fullName>
    </submittedName>
</protein>
<organism evidence="2">
    <name type="scientific">Anopheles darlingi</name>
    <name type="common">Mosquito</name>
    <dbReference type="NCBI Taxonomy" id="43151"/>
    <lineage>
        <taxon>Eukaryota</taxon>
        <taxon>Metazoa</taxon>
        <taxon>Ecdysozoa</taxon>
        <taxon>Arthropoda</taxon>
        <taxon>Hexapoda</taxon>
        <taxon>Insecta</taxon>
        <taxon>Pterygota</taxon>
        <taxon>Neoptera</taxon>
        <taxon>Endopterygota</taxon>
        <taxon>Diptera</taxon>
        <taxon>Nematocera</taxon>
        <taxon>Culicoidea</taxon>
        <taxon>Culicidae</taxon>
        <taxon>Anophelinae</taxon>
        <taxon>Anopheles</taxon>
    </lineage>
</organism>
<keyword evidence="1" id="KW-0472">Membrane</keyword>
<evidence type="ECO:0000256" key="1">
    <source>
        <dbReference type="SAM" id="Phobius"/>
    </source>
</evidence>
<reference evidence="2" key="1">
    <citation type="submission" date="2018-01" db="EMBL/GenBank/DDBJ databases">
        <title>An insight into the sialome of Amazonian anophelines.</title>
        <authorList>
            <person name="Ribeiro J.M."/>
            <person name="Scarpassa V."/>
            <person name="Calvo E."/>
        </authorList>
    </citation>
    <scope>NUCLEOTIDE SEQUENCE</scope>
</reference>
<proteinExistence type="predicted"/>
<feature type="transmembrane region" description="Helical" evidence="1">
    <location>
        <begin position="6"/>
        <end position="23"/>
    </location>
</feature>
<accession>A0A2M4D926</accession>
<sequence>MLRGPWATVLLAVAYIFMWRWAFENRNRNEYVAVPRALVPHFAIMALSDGSCCCCCWKWKSAKRRVIFIL</sequence>
<dbReference type="EMBL" id="GGFL01009881">
    <property type="protein sequence ID" value="MBW74059.1"/>
    <property type="molecule type" value="Transcribed_RNA"/>
</dbReference>
<keyword evidence="1" id="KW-1133">Transmembrane helix</keyword>
<evidence type="ECO:0000313" key="2">
    <source>
        <dbReference type="EMBL" id="MBW74059.1"/>
    </source>
</evidence>
<name>A0A2M4D926_ANODA</name>